<evidence type="ECO:0000313" key="3">
    <source>
        <dbReference type="WBParaSite" id="GPUH_0000916401-mRNA-1"/>
    </source>
</evidence>
<gene>
    <name evidence="1" type="ORF">GPUH_LOCUS9153</name>
</gene>
<dbReference type="AlphaFoldDB" id="A0A183DKB3"/>
<evidence type="ECO:0000313" key="2">
    <source>
        <dbReference type="Proteomes" id="UP000271098"/>
    </source>
</evidence>
<organism evidence="3">
    <name type="scientific">Gongylonema pulchrum</name>
    <dbReference type="NCBI Taxonomy" id="637853"/>
    <lineage>
        <taxon>Eukaryota</taxon>
        <taxon>Metazoa</taxon>
        <taxon>Ecdysozoa</taxon>
        <taxon>Nematoda</taxon>
        <taxon>Chromadorea</taxon>
        <taxon>Rhabditida</taxon>
        <taxon>Spirurina</taxon>
        <taxon>Spiruromorpha</taxon>
        <taxon>Spiruroidea</taxon>
        <taxon>Gongylonematidae</taxon>
        <taxon>Gongylonema</taxon>
    </lineage>
</organism>
<dbReference type="EMBL" id="UYRT01028945">
    <property type="protein sequence ID" value="VDK68704.1"/>
    <property type="molecule type" value="Genomic_DNA"/>
</dbReference>
<evidence type="ECO:0000313" key="1">
    <source>
        <dbReference type="EMBL" id="VDK68704.1"/>
    </source>
</evidence>
<reference evidence="1 2" key="2">
    <citation type="submission" date="2018-11" db="EMBL/GenBank/DDBJ databases">
        <authorList>
            <consortium name="Pathogen Informatics"/>
        </authorList>
    </citation>
    <scope>NUCLEOTIDE SEQUENCE [LARGE SCALE GENOMIC DNA]</scope>
</reference>
<keyword evidence="2" id="KW-1185">Reference proteome</keyword>
<proteinExistence type="predicted"/>
<accession>A0A183DKB3</accession>
<dbReference type="WBParaSite" id="GPUH_0000916401-mRNA-1">
    <property type="protein sequence ID" value="GPUH_0000916401-mRNA-1"/>
    <property type="gene ID" value="GPUH_0000916401"/>
</dbReference>
<dbReference type="Proteomes" id="UP000271098">
    <property type="component" value="Unassembled WGS sequence"/>
</dbReference>
<protein>
    <submittedName>
        <fullName evidence="3">HD-GYP domain-containing protein</fullName>
    </submittedName>
</protein>
<dbReference type="OrthoDB" id="2423195at2759"/>
<reference evidence="3" key="1">
    <citation type="submission" date="2016-06" db="UniProtKB">
        <authorList>
            <consortium name="WormBaseParasite"/>
        </authorList>
    </citation>
    <scope>IDENTIFICATION</scope>
</reference>
<name>A0A183DKB3_9BILA</name>
<sequence>MRLFLAVFALAREYKLEISLFERLIKNHFPYTALESQHRMATLISGTLMPIFYPQMLDASNVLGYPNIKGKNFVFMEQL</sequence>